<organism evidence="11 12">
    <name type="scientific">Edaphobacillus lindanitolerans</name>
    <dbReference type="NCBI Taxonomy" id="550447"/>
    <lineage>
        <taxon>Bacteria</taxon>
        <taxon>Bacillati</taxon>
        <taxon>Bacillota</taxon>
        <taxon>Bacilli</taxon>
        <taxon>Bacillales</taxon>
        <taxon>Bacillaceae</taxon>
        <taxon>Edaphobacillus</taxon>
    </lineage>
</organism>
<comment type="function">
    <text evidence="7">Catalyzes the thiamine diphosphate-dependent decarboxylation of 2-oxoglutarate and the subsequent addition of the resulting succinic semialdehyde-thiamine pyrophosphate anion to isochorismate to yield 2-succinyl-5-enolpyruvyl-6-hydroxy-3-cyclohexene-1-carboxylate (SEPHCHC).</text>
</comment>
<dbReference type="Pfam" id="PF02776">
    <property type="entry name" value="TPP_enzyme_N"/>
    <property type="match status" value="1"/>
</dbReference>
<name>A0A1U7PMW6_9BACI</name>
<dbReference type="CDD" id="cd07037">
    <property type="entry name" value="TPP_PYR_MenD"/>
    <property type="match status" value="1"/>
</dbReference>
<evidence type="ECO:0000256" key="1">
    <source>
        <dbReference type="ARBA" id="ARBA00022428"/>
    </source>
</evidence>
<dbReference type="Pfam" id="PF02775">
    <property type="entry name" value="TPP_enzyme_C"/>
    <property type="match status" value="1"/>
</dbReference>
<dbReference type="InterPro" id="IPR004433">
    <property type="entry name" value="MenaQ_synth_MenD"/>
</dbReference>
<keyword evidence="6 7" id="KW-0464">Manganese</keyword>
<dbReference type="HAMAP" id="MF_01659">
    <property type="entry name" value="MenD"/>
    <property type="match status" value="1"/>
</dbReference>
<dbReference type="PANTHER" id="PTHR42916">
    <property type="entry name" value="2-SUCCINYL-5-ENOLPYRUVYL-6-HYDROXY-3-CYCLOHEXENE-1-CARBOXYLATE SYNTHASE"/>
    <property type="match status" value="1"/>
</dbReference>
<dbReference type="InterPro" id="IPR032264">
    <property type="entry name" value="MenD_middle"/>
</dbReference>
<dbReference type="Proteomes" id="UP000187550">
    <property type="component" value="Unassembled WGS sequence"/>
</dbReference>
<evidence type="ECO:0000256" key="7">
    <source>
        <dbReference type="HAMAP-Rule" id="MF_01659"/>
    </source>
</evidence>
<dbReference type="AlphaFoldDB" id="A0A1U7PMW6"/>
<dbReference type="InterPro" id="IPR029061">
    <property type="entry name" value="THDP-binding"/>
</dbReference>
<dbReference type="EMBL" id="FTPL01000002">
    <property type="protein sequence ID" value="SIT85819.1"/>
    <property type="molecule type" value="Genomic_DNA"/>
</dbReference>
<evidence type="ECO:0000259" key="10">
    <source>
        <dbReference type="Pfam" id="PF16582"/>
    </source>
</evidence>
<feature type="domain" description="Thiamine pyrophosphate enzyme N-terminal TPP-binding" evidence="9">
    <location>
        <begin position="16"/>
        <end position="125"/>
    </location>
</feature>
<evidence type="ECO:0000256" key="6">
    <source>
        <dbReference type="ARBA" id="ARBA00023211"/>
    </source>
</evidence>
<dbReference type="GO" id="GO:0000287">
    <property type="term" value="F:magnesium ion binding"/>
    <property type="evidence" value="ECO:0007669"/>
    <property type="project" value="UniProtKB-UniRule"/>
</dbReference>
<dbReference type="RefSeq" id="WP_076758318.1">
    <property type="nucleotide sequence ID" value="NZ_FTPL01000002.1"/>
</dbReference>
<evidence type="ECO:0000259" key="9">
    <source>
        <dbReference type="Pfam" id="PF02776"/>
    </source>
</evidence>
<comment type="pathway">
    <text evidence="7">Quinol/quinone metabolism; 1,4-dihydroxy-2-naphthoate biosynthesis; 1,4-dihydroxy-2-naphthoate from chorismate: step 2/7.</text>
</comment>
<dbReference type="PIRSF" id="PIRSF004983">
    <property type="entry name" value="MenD"/>
    <property type="match status" value="1"/>
</dbReference>
<dbReference type="InterPro" id="IPR011766">
    <property type="entry name" value="TPP_enzyme_TPP-bd"/>
</dbReference>
<dbReference type="Gene3D" id="3.40.50.970">
    <property type="match status" value="2"/>
</dbReference>
<dbReference type="GO" id="GO:0009234">
    <property type="term" value="P:menaquinone biosynthetic process"/>
    <property type="evidence" value="ECO:0007669"/>
    <property type="project" value="UniProtKB-UniRule"/>
</dbReference>
<dbReference type="GO" id="GO:0030145">
    <property type="term" value="F:manganese ion binding"/>
    <property type="evidence" value="ECO:0007669"/>
    <property type="project" value="UniProtKB-UniRule"/>
</dbReference>
<dbReference type="InterPro" id="IPR012001">
    <property type="entry name" value="Thiamin_PyroP_enz_TPP-bd_dom"/>
</dbReference>
<keyword evidence="3 7" id="KW-0479">Metal-binding</keyword>
<keyword evidence="1 7" id="KW-0474">Menaquinone biosynthesis</keyword>
<keyword evidence="2 7" id="KW-0808">Transferase</keyword>
<dbReference type="InterPro" id="IPR029035">
    <property type="entry name" value="DHS-like_NAD/FAD-binding_dom"/>
</dbReference>
<feature type="domain" description="Thiamine pyrophosphate enzyme TPP-binding" evidence="8">
    <location>
        <begin position="431"/>
        <end position="535"/>
    </location>
</feature>
<protein>
    <recommendedName>
        <fullName evidence="7">2-succinyl-5-enolpyruvyl-6-hydroxy-3-cyclohexene-1-carboxylate synthase</fullName>
        <shortName evidence="7">SEPHCHC synthase</shortName>
        <ecNumber evidence="7">2.2.1.9</ecNumber>
    </recommendedName>
    <alternativeName>
        <fullName evidence="7">Menaquinone biosynthesis protein MenD</fullName>
    </alternativeName>
</protein>
<evidence type="ECO:0000256" key="4">
    <source>
        <dbReference type="ARBA" id="ARBA00022842"/>
    </source>
</evidence>
<dbReference type="PANTHER" id="PTHR42916:SF1">
    <property type="entry name" value="PROTEIN PHYLLO, CHLOROPLASTIC"/>
    <property type="match status" value="1"/>
</dbReference>
<proteinExistence type="inferred from homology"/>
<dbReference type="UniPathway" id="UPA00079"/>
<dbReference type="EC" id="2.2.1.9" evidence="7"/>
<comment type="pathway">
    <text evidence="7">Quinol/quinone metabolism; menaquinone biosynthesis.</text>
</comment>
<dbReference type="OrthoDB" id="9791859at2"/>
<evidence type="ECO:0000313" key="11">
    <source>
        <dbReference type="EMBL" id="SIT85819.1"/>
    </source>
</evidence>
<comment type="cofactor">
    <cofactor evidence="7">
        <name>Mg(2+)</name>
        <dbReference type="ChEBI" id="CHEBI:18420"/>
    </cofactor>
    <cofactor evidence="7">
        <name>Mn(2+)</name>
        <dbReference type="ChEBI" id="CHEBI:29035"/>
    </cofactor>
</comment>
<evidence type="ECO:0000256" key="5">
    <source>
        <dbReference type="ARBA" id="ARBA00023052"/>
    </source>
</evidence>
<dbReference type="UniPathway" id="UPA01057">
    <property type="reaction ID" value="UER00164"/>
</dbReference>
<sequence length="573" mass="62238">MDNRKELTAHVLTITASLIRSGVRHVVVSPGSRSTPLAYAFAMTDGIRLHLQTDERSAAFYALGLAKGSGQPVAMLCTSGTAASNYMPALTEAKYARVPLVAITADRPHELREVGAPQAIDQAGMYGRTVKYSIDFPIPENRPETLEFITRHVRRAISMAVDAPAGPVHLNVPFREPLLIDFEAEAAEPAFREVFLGHTAPDPDMVNWLEGAIRSAEKGLIIAGELPAGFDRDAFWRFAETLGWPVLADPLSGLRSEVPESVRPLCIASYDAILKHPGFAEGMSPDMVVRFGPQPVSKPLAQFLKACRPEVFAVADESPSFRDPYHLATHHLQCAPEILLGIRPGGTGNGEYARLWAQADAIAEEETAAAVRSGNDEGAMAGVLFRDMPGGSDLFTSSSMPIRDADTFFLKTGKDIGIFANRGTNGIDGVVSTALGLQSARNRPGYLLIGDLAMLHDQNGLIATRFAEADMTIVIMNNDGGGIFSYLPQAGEELYFEQLFGTPTGLKFNHLAAMYGLQYDAVDGADAFREALGKKKETPVRIIEAFSDRNVNLAEHRKLWARICERLDGLWNS</sequence>
<keyword evidence="4 7" id="KW-0460">Magnesium</keyword>
<dbReference type="Pfam" id="PF16582">
    <property type="entry name" value="TPP_enzyme_M_2"/>
    <property type="match status" value="1"/>
</dbReference>
<dbReference type="SUPFAM" id="SSF52467">
    <property type="entry name" value="DHS-like NAD/FAD-binding domain"/>
    <property type="match status" value="1"/>
</dbReference>
<comment type="subunit">
    <text evidence="7">Homodimer.</text>
</comment>
<comment type="catalytic activity">
    <reaction evidence="7">
        <text>isochorismate + 2-oxoglutarate + H(+) = 5-enolpyruvoyl-6-hydroxy-2-succinyl-cyclohex-3-ene-1-carboxylate + CO2</text>
        <dbReference type="Rhea" id="RHEA:25593"/>
        <dbReference type="ChEBI" id="CHEBI:15378"/>
        <dbReference type="ChEBI" id="CHEBI:16526"/>
        <dbReference type="ChEBI" id="CHEBI:16810"/>
        <dbReference type="ChEBI" id="CHEBI:29780"/>
        <dbReference type="ChEBI" id="CHEBI:58818"/>
        <dbReference type="EC" id="2.2.1.9"/>
    </reaction>
</comment>
<evidence type="ECO:0000259" key="8">
    <source>
        <dbReference type="Pfam" id="PF02775"/>
    </source>
</evidence>
<evidence type="ECO:0000256" key="3">
    <source>
        <dbReference type="ARBA" id="ARBA00022723"/>
    </source>
</evidence>
<dbReference type="Gene3D" id="3.40.50.1220">
    <property type="entry name" value="TPP-binding domain"/>
    <property type="match status" value="1"/>
</dbReference>
<comment type="similarity">
    <text evidence="7">Belongs to the TPP enzyme family. MenD subfamily.</text>
</comment>
<feature type="domain" description="Menaquinone biosynthesis protein MenD middle" evidence="10">
    <location>
        <begin position="216"/>
        <end position="364"/>
    </location>
</feature>
<accession>A0A1U7PMW6</accession>
<reference evidence="12" key="1">
    <citation type="submission" date="2017-01" db="EMBL/GenBank/DDBJ databases">
        <authorList>
            <person name="Varghese N."/>
            <person name="Submissions S."/>
        </authorList>
    </citation>
    <scope>NUCLEOTIDE SEQUENCE [LARGE SCALE GENOMIC DNA]</scope>
    <source>
        <strain evidence="12">MNA4</strain>
    </source>
</reference>
<dbReference type="GO" id="GO:0070204">
    <property type="term" value="F:2-succinyl-5-enolpyruvyl-6-hydroxy-3-cyclohexene-1-carboxylic-acid synthase activity"/>
    <property type="evidence" value="ECO:0007669"/>
    <property type="project" value="UniProtKB-UniRule"/>
</dbReference>
<comment type="cofactor">
    <cofactor evidence="7">
        <name>thiamine diphosphate</name>
        <dbReference type="ChEBI" id="CHEBI:58937"/>
    </cofactor>
    <text evidence="7">Binds 1 thiamine pyrophosphate per subunit.</text>
</comment>
<dbReference type="STRING" id="550447.SAMN05428946_1877"/>
<keyword evidence="5 7" id="KW-0786">Thiamine pyrophosphate</keyword>
<dbReference type="GO" id="GO:0030976">
    <property type="term" value="F:thiamine pyrophosphate binding"/>
    <property type="evidence" value="ECO:0007669"/>
    <property type="project" value="UniProtKB-UniRule"/>
</dbReference>
<dbReference type="SUPFAM" id="SSF52518">
    <property type="entry name" value="Thiamin diphosphate-binding fold (THDP-binding)"/>
    <property type="match status" value="2"/>
</dbReference>
<evidence type="ECO:0000256" key="2">
    <source>
        <dbReference type="ARBA" id="ARBA00022679"/>
    </source>
</evidence>
<keyword evidence="12" id="KW-1185">Reference proteome</keyword>
<evidence type="ECO:0000313" key="12">
    <source>
        <dbReference type="Proteomes" id="UP000187550"/>
    </source>
</evidence>
<gene>
    <name evidence="7" type="primary">menD</name>
    <name evidence="11" type="ORF">SAMN05428946_1877</name>
</gene>
<dbReference type="NCBIfam" id="TIGR00173">
    <property type="entry name" value="menD"/>
    <property type="match status" value="1"/>
</dbReference>
<dbReference type="CDD" id="cd02009">
    <property type="entry name" value="TPP_SHCHC_synthase"/>
    <property type="match status" value="1"/>
</dbReference>